<keyword evidence="2" id="KW-1185">Reference proteome</keyword>
<dbReference type="EMBL" id="MU157943">
    <property type="protein sequence ID" value="KAF9522514.1"/>
    <property type="molecule type" value="Genomic_DNA"/>
</dbReference>
<gene>
    <name evidence="1" type="ORF">CPB83DRAFT_887511</name>
</gene>
<evidence type="ECO:0000313" key="1">
    <source>
        <dbReference type="EMBL" id="KAF9522514.1"/>
    </source>
</evidence>
<accession>A0A9P6JJ36</accession>
<proteinExistence type="predicted"/>
<dbReference type="OrthoDB" id="3172239at2759"/>
<dbReference type="Gene3D" id="1.20.1280.50">
    <property type="match status" value="1"/>
</dbReference>
<sequence length="532" mass="60486">MDKDAKPCEAKLYSDEKSSQLRESIRSRNQYTLIAKLPPEVLSEVFLHAELASRKRPDGVREPKLRFNFSFVCQYWRIVALSTPDIWSTLPENLGSNWSSIMLERSKNAGLTIDSILRDCDTPQGKSFNSELQKVVATYSNKLVDLTISCDDTMPQEDLQMFLDALPLSAYRLRHLRFALDAFSRQWPTIPESVFSDTRLSTLWMKGCDIAWTSSLMRGLEDLKITVGRSTSLLDFLDALKRMPSLKHLSLTHRSPFSDFPLSETRILLSSLQTLNVTLQPRDFVNVLRYLVVPASVVVEFRCFGSPDQEDTEIWSSSIRTFFSSMKGNSEVGVSTFQTLSISNDPNTKTSVRAWHQQLDGPFSTLDITPNFLFISRTVEPWLAGLFNSLPLSNLKTLKVLGLPSQPLLIQSFGDLPELETIHFDDSTQITRILQFSDIEDSSPIAFPHLQNLFMRCIFFSKINNSPRTSVDSLRECFLNRLSLGIPIQKISIIESSNIKHDDIRALSEIVPSVSWDGIEDYYGEEEDKFYA</sequence>
<comment type="caution">
    <text evidence="1">The sequence shown here is derived from an EMBL/GenBank/DDBJ whole genome shotgun (WGS) entry which is preliminary data.</text>
</comment>
<reference evidence="1" key="1">
    <citation type="submission" date="2020-11" db="EMBL/GenBank/DDBJ databases">
        <authorList>
            <consortium name="DOE Joint Genome Institute"/>
            <person name="Ahrendt S."/>
            <person name="Riley R."/>
            <person name="Andreopoulos W."/>
            <person name="Labutti K."/>
            <person name="Pangilinan J."/>
            <person name="Ruiz-Duenas F.J."/>
            <person name="Barrasa J.M."/>
            <person name="Sanchez-Garcia M."/>
            <person name="Camarero S."/>
            <person name="Miyauchi S."/>
            <person name="Serrano A."/>
            <person name="Linde D."/>
            <person name="Babiker R."/>
            <person name="Drula E."/>
            <person name="Ayuso-Fernandez I."/>
            <person name="Pacheco R."/>
            <person name="Padilla G."/>
            <person name="Ferreira P."/>
            <person name="Barriuso J."/>
            <person name="Kellner H."/>
            <person name="Castanera R."/>
            <person name="Alfaro M."/>
            <person name="Ramirez L."/>
            <person name="Pisabarro A.G."/>
            <person name="Kuo A."/>
            <person name="Tritt A."/>
            <person name="Lipzen A."/>
            <person name="He G."/>
            <person name="Yan M."/>
            <person name="Ng V."/>
            <person name="Cullen D."/>
            <person name="Martin F."/>
            <person name="Rosso M.-N."/>
            <person name="Henrissat B."/>
            <person name="Hibbett D."/>
            <person name="Martinez A.T."/>
            <person name="Grigoriev I.V."/>
        </authorList>
    </citation>
    <scope>NUCLEOTIDE SEQUENCE</scope>
    <source>
        <strain evidence="1">CBS 506.95</strain>
    </source>
</reference>
<evidence type="ECO:0000313" key="2">
    <source>
        <dbReference type="Proteomes" id="UP000807306"/>
    </source>
</evidence>
<dbReference type="InterPro" id="IPR032675">
    <property type="entry name" value="LRR_dom_sf"/>
</dbReference>
<dbReference type="Proteomes" id="UP000807306">
    <property type="component" value="Unassembled WGS sequence"/>
</dbReference>
<evidence type="ECO:0008006" key="3">
    <source>
        <dbReference type="Google" id="ProtNLM"/>
    </source>
</evidence>
<dbReference type="SUPFAM" id="SSF52047">
    <property type="entry name" value="RNI-like"/>
    <property type="match status" value="1"/>
</dbReference>
<name>A0A9P6JJ36_9AGAR</name>
<dbReference type="Gene3D" id="3.80.10.10">
    <property type="entry name" value="Ribonuclease Inhibitor"/>
    <property type="match status" value="1"/>
</dbReference>
<organism evidence="1 2">
    <name type="scientific">Crepidotus variabilis</name>
    <dbReference type="NCBI Taxonomy" id="179855"/>
    <lineage>
        <taxon>Eukaryota</taxon>
        <taxon>Fungi</taxon>
        <taxon>Dikarya</taxon>
        <taxon>Basidiomycota</taxon>
        <taxon>Agaricomycotina</taxon>
        <taxon>Agaricomycetes</taxon>
        <taxon>Agaricomycetidae</taxon>
        <taxon>Agaricales</taxon>
        <taxon>Agaricineae</taxon>
        <taxon>Crepidotaceae</taxon>
        <taxon>Crepidotus</taxon>
    </lineage>
</organism>
<dbReference type="AlphaFoldDB" id="A0A9P6JJ36"/>
<protein>
    <recommendedName>
        <fullName evidence="3">F-box domain-containing protein</fullName>
    </recommendedName>
</protein>